<keyword evidence="5 6" id="KW-0545">Nucleotide biosynthesis</keyword>
<evidence type="ECO:0000256" key="2">
    <source>
        <dbReference type="ARBA" id="ARBA00022490"/>
    </source>
</evidence>
<dbReference type="EMBL" id="JARDXE010000017">
    <property type="protein sequence ID" value="MDE8648149.1"/>
    <property type="molecule type" value="Genomic_DNA"/>
</dbReference>
<gene>
    <name evidence="6" type="primary">thyA</name>
    <name evidence="9" type="ORF">PXH69_24585</name>
</gene>
<comment type="function">
    <text evidence="6">Catalyzes the reductive methylation of 2'-deoxyuridine-5'-monophosphate (dUMP) to 2'-deoxythymidine-5'-monophosphate (dTMP) while utilizing 5,10-methylenetetrahydrofolate (mTHF) as the methyl donor and reductant in the reaction, yielding dihydrofolate (DHF) as a by-product. This enzymatic reaction provides an intracellular de novo source of dTMP, an essential precursor for DNA biosynthesis.</text>
</comment>
<protein>
    <recommendedName>
        <fullName evidence="1 6">Thymidylate synthase</fullName>
        <shortName evidence="6">TS</shortName>
        <shortName evidence="6">TSase</shortName>
        <ecNumber evidence="1 6">2.1.1.45</ecNumber>
    </recommendedName>
</protein>
<keyword evidence="2 6" id="KW-0963">Cytoplasm</keyword>
<proteinExistence type="inferred from homology"/>
<evidence type="ECO:0000259" key="8">
    <source>
        <dbReference type="Pfam" id="PF00303"/>
    </source>
</evidence>
<dbReference type="AlphaFoldDB" id="A0AAW6LN50"/>
<feature type="binding site" description="in other chain" evidence="6">
    <location>
        <begin position="178"/>
        <end position="181"/>
    </location>
    <ligand>
        <name>dUMP</name>
        <dbReference type="ChEBI" id="CHEBI:246422"/>
        <note>ligand shared between dimeric partners</note>
    </ligand>
</feature>
<dbReference type="RefSeq" id="WP_275232387.1">
    <property type="nucleotide sequence ID" value="NZ_JARDXE010000017.1"/>
</dbReference>
<evidence type="ECO:0000256" key="4">
    <source>
        <dbReference type="ARBA" id="ARBA00022679"/>
    </source>
</evidence>
<feature type="binding site" evidence="6">
    <location>
        <position position="274"/>
    </location>
    <ligand>
        <name>(6R)-5,10-methylene-5,6,7,8-tetrahydrofolate</name>
        <dbReference type="ChEBI" id="CHEBI:15636"/>
    </ligand>
</feature>
<dbReference type="HAMAP" id="MF_00008">
    <property type="entry name" value="Thymidy_synth_bact"/>
    <property type="match status" value="1"/>
</dbReference>
<evidence type="ECO:0000313" key="9">
    <source>
        <dbReference type="EMBL" id="MDE8648149.1"/>
    </source>
</evidence>
<dbReference type="GO" id="GO:0005829">
    <property type="term" value="C:cytosol"/>
    <property type="evidence" value="ECO:0007669"/>
    <property type="project" value="TreeGrafter"/>
</dbReference>
<dbReference type="FunFam" id="3.30.572.10:FF:000013">
    <property type="entry name" value="Thymidylate synthase"/>
    <property type="match status" value="1"/>
</dbReference>
<dbReference type="PANTHER" id="PTHR11548">
    <property type="entry name" value="THYMIDYLATE SYNTHASE 1"/>
    <property type="match status" value="1"/>
</dbReference>
<feature type="binding site" evidence="6">
    <location>
        <begin position="128"/>
        <end position="129"/>
    </location>
    <ligand>
        <name>dUMP</name>
        <dbReference type="ChEBI" id="CHEBI:246422"/>
        <note>ligand shared between dimeric partners</note>
    </ligand>
</feature>
<accession>A0AAW6LN50</accession>
<dbReference type="Proteomes" id="UP001217325">
    <property type="component" value="Unassembled WGS sequence"/>
</dbReference>
<dbReference type="InterPro" id="IPR020940">
    <property type="entry name" value="Thymidylate_synthase_AS"/>
</dbReference>
<evidence type="ECO:0000256" key="6">
    <source>
        <dbReference type="HAMAP-Rule" id="MF_00008"/>
    </source>
</evidence>
<dbReference type="InterPro" id="IPR045097">
    <property type="entry name" value="Thymidate_synth/dCMP_Mease"/>
</dbReference>
<dbReference type="NCBIfam" id="TIGR03284">
    <property type="entry name" value="thym_sym"/>
    <property type="match status" value="2"/>
</dbReference>
<evidence type="ECO:0000256" key="5">
    <source>
        <dbReference type="ARBA" id="ARBA00022727"/>
    </source>
</evidence>
<feature type="binding site" description="in other chain" evidence="6">
    <location>
        <position position="189"/>
    </location>
    <ligand>
        <name>dUMP</name>
        <dbReference type="ChEBI" id="CHEBI:246422"/>
        <note>ligand shared between dimeric partners</note>
    </ligand>
</feature>
<dbReference type="GO" id="GO:0006235">
    <property type="term" value="P:dTTP biosynthetic process"/>
    <property type="evidence" value="ECO:0007669"/>
    <property type="project" value="UniProtKB-UniRule"/>
</dbReference>
<feature type="binding site" description="in other chain" evidence="6">
    <location>
        <position position="23"/>
    </location>
    <ligand>
        <name>dUMP</name>
        <dbReference type="ChEBI" id="CHEBI:246422"/>
        <note>ligand shared between dimeric partners</note>
    </ligand>
</feature>
<keyword evidence="4 6" id="KW-0808">Transferase</keyword>
<dbReference type="GO" id="GO:0032259">
    <property type="term" value="P:methylation"/>
    <property type="evidence" value="ECO:0007669"/>
    <property type="project" value="UniProtKB-KW"/>
</dbReference>
<comment type="subunit">
    <text evidence="6">Homodimer.</text>
</comment>
<feature type="binding site" description="in other chain" evidence="6">
    <location>
        <begin position="219"/>
        <end position="221"/>
    </location>
    <ligand>
        <name>dUMP</name>
        <dbReference type="ChEBI" id="CHEBI:246422"/>
        <note>ligand shared between dimeric partners</note>
    </ligand>
</feature>
<dbReference type="PROSITE" id="PS00091">
    <property type="entry name" value="THYMIDYLATE_SYNTHASE"/>
    <property type="match status" value="1"/>
</dbReference>
<dbReference type="NCBIfam" id="NF002497">
    <property type="entry name" value="PRK01827.1-3"/>
    <property type="match status" value="1"/>
</dbReference>
<dbReference type="Gene3D" id="3.30.572.10">
    <property type="entry name" value="Thymidylate synthase/dCMP hydroxymethylase domain"/>
    <property type="match status" value="1"/>
</dbReference>
<comment type="subcellular location">
    <subcellularLocation>
        <location evidence="6">Cytoplasm</location>
    </subcellularLocation>
</comment>
<feature type="binding site" evidence="6">
    <location>
        <position position="181"/>
    </location>
    <ligand>
        <name>(6R)-5,10-methylene-5,6,7,8-tetrahydrofolate</name>
        <dbReference type="ChEBI" id="CHEBI:15636"/>
    </ligand>
</feature>
<dbReference type="GO" id="GO:0004799">
    <property type="term" value="F:thymidylate synthase activity"/>
    <property type="evidence" value="ECO:0007669"/>
    <property type="project" value="UniProtKB-UniRule"/>
</dbReference>
<dbReference type="EC" id="2.1.1.45" evidence="1 6"/>
<evidence type="ECO:0000256" key="7">
    <source>
        <dbReference type="PROSITE-ProRule" id="PRU10016"/>
    </source>
</evidence>
<keyword evidence="3 6" id="KW-0489">Methyltransferase</keyword>
<dbReference type="InterPro" id="IPR036926">
    <property type="entry name" value="Thymidate_synth/dCMP_Mease_sf"/>
</dbReference>
<organism evidence="9 10">
    <name type="scientific">Rhodococcus qingshengii</name>
    <dbReference type="NCBI Taxonomy" id="334542"/>
    <lineage>
        <taxon>Bacteria</taxon>
        <taxon>Bacillati</taxon>
        <taxon>Actinomycetota</taxon>
        <taxon>Actinomycetes</taxon>
        <taxon>Mycobacteriales</taxon>
        <taxon>Nocardiaceae</taxon>
        <taxon>Rhodococcus</taxon>
        <taxon>Rhodococcus erythropolis group</taxon>
    </lineage>
</organism>
<comment type="pathway">
    <text evidence="6">Pyrimidine metabolism; dTTP biosynthesis.</text>
</comment>
<dbReference type="Pfam" id="PF00303">
    <property type="entry name" value="Thymidylat_synt"/>
    <property type="match status" value="1"/>
</dbReference>
<feature type="active site" description="Nucleophile" evidence="6">
    <location>
        <position position="148"/>
    </location>
</feature>
<evidence type="ECO:0000256" key="3">
    <source>
        <dbReference type="ARBA" id="ARBA00022603"/>
    </source>
</evidence>
<dbReference type="CDD" id="cd00351">
    <property type="entry name" value="TS_Pyrimidine_HMase"/>
    <property type="match status" value="1"/>
</dbReference>
<comment type="caution">
    <text evidence="9">The sequence shown here is derived from an EMBL/GenBank/DDBJ whole genome shotgun (WGS) entry which is preliminary data.</text>
</comment>
<dbReference type="GO" id="GO:0006231">
    <property type="term" value="P:dTMP biosynthetic process"/>
    <property type="evidence" value="ECO:0007669"/>
    <property type="project" value="UniProtKB-UniRule"/>
</dbReference>
<feature type="active site" evidence="7">
    <location>
        <position position="148"/>
    </location>
</feature>
<dbReference type="InterPro" id="IPR023451">
    <property type="entry name" value="Thymidate_synth/dCMP_Mease_dom"/>
</dbReference>
<dbReference type="SUPFAM" id="SSF55831">
    <property type="entry name" value="Thymidylate synthase/dCMP hydroxymethylase"/>
    <property type="match status" value="1"/>
</dbReference>
<feature type="domain" description="Thymidylate synthase/dCMP hydroxymethylase" evidence="8">
    <location>
        <begin position="5"/>
        <end position="275"/>
    </location>
</feature>
<name>A0AAW6LN50_RHOSG</name>
<comment type="similarity">
    <text evidence="6">Belongs to the thymidylate synthase family. Bacterial-type ThyA subfamily.</text>
</comment>
<dbReference type="PANTHER" id="PTHR11548:SF9">
    <property type="entry name" value="THYMIDYLATE SYNTHASE"/>
    <property type="match status" value="1"/>
</dbReference>
<dbReference type="PRINTS" id="PR00108">
    <property type="entry name" value="THYMDSNTHASE"/>
</dbReference>
<dbReference type="InterPro" id="IPR000398">
    <property type="entry name" value="Thymidylate_synthase"/>
</dbReference>
<sequence>MSDFQYEDLLRSVLEDGDFRPDRTGTGTYGIFGAELRYDLSFDFPLITTKKVHFKSVVGELLWFLSGNTNTRFLNENGIRIWNEWADQDGQLGPVYGAQWRAWPGRNGSRIDQIAELIENLKSDPFSRRHIVSAWNVSDLDQMALAPCHMMMQFHVREVEDMMTGGHSKVLSCKVIQRSADMFLGVPFNIASYALLVHMIAQQVGMGVGELIWSGGDVHVYSNHIEQVESQLKRKILPFPKLILKPADSIDDYTFDHVELVGYNPHPAIKAPVAV</sequence>
<evidence type="ECO:0000256" key="1">
    <source>
        <dbReference type="ARBA" id="ARBA00011947"/>
    </source>
</evidence>
<comment type="catalytic activity">
    <reaction evidence="6">
        <text>dUMP + (6R)-5,10-methylene-5,6,7,8-tetrahydrofolate = 7,8-dihydrofolate + dTMP</text>
        <dbReference type="Rhea" id="RHEA:12104"/>
        <dbReference type="ChEBI" id="CHEBI:15636"/>
        <dbReference type="ChEBI" id="CHEBI:57451"/>
        <dbReference type="ChEBI" id="CHEBI:63528"/>
        <dbReference type="ChEBI" id="CHEBI:246422"/>
        <dbReference type="EC" id="2.1.1.45"/>
    </reaction>
</comment>
<feature type="binding site" evidence="6">
    <location>
        <position position="53"/>
    </location>
    <ligand>
        <name>(6R)-5,10-methylene-5,6,7,8-tetrahydrofolate</name>
        <dbReference type="ChEBI" id="CHEBI:15636"/>
    </ligand>
</feature>
<evidence type="ECO:0000313" key="10">
    <source>
        <dbReference type="Proteomes" id="UP001217325"/>
    </source>
</evidence>
<reference evidence="9" key="1">
    <citation type="submission" date="2023-02" db="EMBL/GenBank/DDBJ databases">
        <title>A novel hydrolase synthesized by Rhodococcus erythropolis HQ is responsible for the detoxification of Zearalenone.</title>
        <authorList>
            <person name="Hu J."/>
            <person name="Xu J."/>
        </authorList>
    </citation>
    <scope>NUCLEOTIDE SEQUENCE</scope>
    <source>
        <strain evidence="9">HQ</strain>
    </source>
</reference>